<feature type="domain" description="DUF362" evidence="1">
    <location>
        <begin position="56"/>
        <end position="271"/>
    </location>
</feature>
<dbReference type="AlphaFoldDB" id="A0A0W8FUE2"/>
<organism evidence="2">
    <name type="scientific">hydrocarbon metagenome</name>
    <dbReference type="NCBI Taxonomy" id="938273"/>
    <lineage>
        <taxon>unclassified sequences</taxon>
        <taxon>metagenomes</taxon>
        <taxon>ecological metagenomes</taxon>
    </lineage>
</organism>
<dbReference type="InterPro" id="IPR007160">
    <property type="entry name" value="DUF362"/>
</dbReference>
<proteinExistence type="predicted"/>
<protein>
    <recommendedName>
        <fullName evidence="1">DUF362 domain-containing protein</fullName>
    </recommendedName>
</protein>
<evidence type="ECO:0000313" key="2">
    <source>
        <dbReference type="EMBL" id="KUG24436.1"/>
    </source>
</evidence>
<dbReference type="EMBL" id="LNQE01000848">
    <property type="protein sequence ID" value="KUG24436.1"/>
    <property type="molecule type" value="Genomic_DNA"/>
</dbReference>
<accession>A0A0W8FUE2</accession>
<gene>
    <name evidence="2" type="ORF">ASZ90_005766</name>
</gene>
<name>A0A0W8FUE2_9ZZZZ</name>
<sequence length="478" mass="52866">MKTKVILKKLLSSHQNESFTNFMPLNSALVSDIRKAVPAIFDELGGPSLLKSSGEVFIKPNAVDAKAYSHTRVEVLREIILYWKKTGAKKIYLLENSTQANYTRLVYSATGYARLCRETGAKPIYLDEEKSRSLPFSGRGPAGAKEPDGYDLTTFNMPETVMRLIEERNRHLYINVPKLKTHSMGVVTLGVKNQWGFPMQKCRGFDHNYNLPHKLTDVLGHIRPDITLIEGVEGTIHGHYFATALADKQVKPFRVLIAGTNVVATDIVGARIFGLGVEDVPHLKIAIERGLSDGVNGPQDIELSGDLASLEKINLIGDMPACGHYPWDLYPEFPPDVTVIKGNKLVCREGCLNNPLCVMQTMYKDNAGKGGWTLVLGKGHDTSVIDKINGRVLVAGHCAIEEVSEKLIKRLGRKKVYLSGECNNLCSTVEAMFHLMKVNPISYVPVNPLVSSIAFLMARLKGSTSRVPHPLSHIIKRV</sequence>
<reference evidence="2" key="1">
    <citation type="journal article" date="2015" name="Proc. Natl. Acad. Sci. U.S.A.">
        <title>Networks of energetic and metabolic interactions define dynamics in microbial communities.</title>
        <authorList>
            <person name="Embree M."/>
            <person name="Liu J.K."/>
            <person name="Al-Bassam M.M."/>
            <person name="Zengler K."/>
        </authorList>
    </citation>
    <scope>NUCLEOTIDE SEQUENCE</scope>
</reference>
<dbReference type="Pfam" id="PF04015">
    <property type="entry name" value="DUF362"/>
    <property type="match status" value="1"/>
</dbReference>
<comment type="caution">
    <text evidence="2">The sequence shown here is derived from an EMBL/GenBank/DDBJ whole genome shotgun (WGS) entry which is preliminary data.</text>
</comment>
<evidence type="ECO:0000259" key="1">
    <source>
        <dbReference type="Pfam" id="PF04015"/>
    </source>
</evidence>